<dbReference type="AlphaFoldDB" id="A0A645ALI7"/>
<reference evidence="6" key="1">
    <citation type="submission" date="2019-08" db="EMBL/GenBank/DDBJ databases">
        <authorList>
            <person name="Kucharzyk K."/>
            <person name="Murdoch R.W."/>
            <person name="Higgins S."/>
            <person name="Loffler F."/>
        </authorList>
    </citation>
    <scope>NUCLEOTIDE SEQUENCE</scope>
</reference>
<dbReference type="GO" id="GO:0003677">
    <property type="term" value="F:DNA binding"/>
    <property type="evidence" value="ECO:0007669"/>
    <property type="project" value="UniProtKB-KW"/>
</dbReference>
<dbReference type="PANTHER" id="PTHR30385:SF7">
    <property type="entry name" value="RNA POLYMERASE SIGMA FACTOR FLIA"/>
    <property type="match status" value="1"/>
</dbReference>
<gene>
    <name evidence="6" type="primary">fliA_8</name>
    <name evidence="6" type="ORF">SDC9_100878</name>
</gene>
<dbReference type="EMBL" id="VSSQ01014649">
    <property type="protein sequence ID" value="MPM54105.1"/>
    <property type="molecule type" value="Genomic_DNA"/>
</dbReference>
<dbReference type="NCBIfam" id="TIGR02479">
    <property type="entry name" value="FliA_WhiG"/>
    <property type="match status" value="1"/>
</dbReference>
<keyword evidence="3" id="KW-0238">DNA-binding</keyword>
<dbReference type="Gene3D" id="1.10.1740.10">
    <property type="match status" value="1"/>
</dbReference>
<dbReference type="GO" id="GO:0003899">
    <property type="term" value="F:DNA-directed RNA polymerase activity"/>
    <property type="evidence" value="ECO:0007669"/>
    <property type="project" value="InterPro"/>
</dbReference>
<proteinExistence type="predicted"/>
<keyword evidence="4" id="KW-0804">Transcription</keyword>
<dbReference type="InterPro" id="IPR007624">
    <property type="entry name" value="RNA_pol_sigma70_r3"/>
</dbReference>
<dbReference type="SUPFAM" id="SSF88659">
    <property type="entry name" value="Sigma3 and sigma4 domains of RNA polymerase sigma factors"/>
    <property type="match status" value="2"/>
</dbReference>
<dbReference type="PRINTS" id="PR00046">
    <property type="entry name" value="SIGMA70FCT"/>
</dbReference>
<dbReference type="PROSITE" id="PS00716">
    <property type="entry name" value="SIGMA70_2"/>
    <property type="match status" value="1"/>
</dbReference>
<organism evidence="6">
    <name type="scientific">bioreactor metagenome</name>
    <dbReference type="NCBI Taxonomy" id="1076179"/>
    <lineage>
        <taxon>unclassified sequences</taxon>
        <taxon>metagenomes</taxon>
        <taxon>ecological metagenomes</taxon>
    </lineage>
</organism>
<feature type="domain" description="RNA polymerase sigma-70" evidence="5">
    <location>
        <begin position="223"/>
        <end position="249"/>
    </location>
</feature>
<dbReference type="Pfam" id="PF04545">
    <property type="entry name" value="Sigma70_r4"/>
    <property type="match status" value="1"/>
</dbReference>
<keyword evidence="1" id="KW-0805">Transcription regulation</keyword>
<dbReference type="NCBIfam" id="TIGR02937">
    <property type="entry name" value="sigma70-ECF"/>
    <property type="match status" value="1"/>
</dbReference>
<dbReference type="GO" id="GO:0016987">
    <property type="term" value="F:sigma factor activity"/>
    <property type="evidence" value="ECO:0007669"/>
    <property type="project" value="UniProtKB-KW"/>
</dbReference>
<accession>A0A645ALI7</accession>
<dbReference type="InterPro" id="IPR000943">
    <property type="entry name" value="RNA_pol_sigma70"/>
</dbReference>
<keyword evidence="2" id="KW-0731">Sigma factor</keyword>
<evidence type="ECO:0000259" key="5">
    <source>
        <dbReference type="PROSITE" id="PS00716"/>
    </source>
</evidence>
<protein>
    <submittedName>
        <fullName evidence="6">RNA polymerase sigma factor FliA</fullName>
    </submittedName>
</protein>
<name>A0A645ALI7_9ZZZZ</name>
<dbReference type="SUPFAM" id="SSF88946">
    <property type="entry name" value="Sigma2 domain of RNA polymerase sigma factors"/>
    <property type="match status" value="1"/>
</dbReference>
<comment type="caution">
    <text evidence="6">The sequence shown here is derived from an EMBL/GenBank/DDBJ whole genome shotgun (WGS) entry which is preliminary data.</text>
</comment>
<dbReference type="InterPro" id="IPR013325">
    <property type="entry name" value="RNA_pol_sigma_r2"/>
</dbReference>
<dbReference type="InterPro" id="IPR007627">
    <property type="entry name" value="RNA_pol_sigma70_r2"/>
</dbReference>
<dbReference type="PANTHER" id="PTHR30385">
    <property type="entry name" value="SIGMA FACTOR F FLAGELLAR"/>
    <property type="match status" value="1"/>
</dbReference>
<dbReference type="InterPro" id="IPR012845">
    <property type="entry name" value="RNA_pol_sigma_FliA_WhiG"/>
</dbReference>
<dbReference type="Pfam" id="PF04539">
    <property type="entry name" value="Sigma70_r3"/>
    <property type="match status" value="1"/>
</dbReference>
<evidence type="ECO:0000256" key="4">
    <source>
        <dbReference type="ARBA" id="ARBA00023163"/>
    </source>
</evidence>
<sequence length="257" mass="29720">MNLKKNLEEVTNEELFIEYKATHDLEIKNELVLRYVHIVKNVAIKMHGVYNNMSQIDDIVNEGVIVLMSSIDKFDIDKNIKFESFISKRMRGLVIDIARKNDWVPRSVRKMSKDIDEAANELYTELGRLPTDEEMAEHLNVSLEKYYDCLGDTNLMNVLSFEMLLDETSGVVPRGQIVNSSLETMPEYYLDNAELKREVKRGLESLREKEKLVISLHYVQGLNMKEIASILGVSEPRISQLHSNALRKLRIYLKGKL</sequence>
<dbReference type="CDD" id="cd06171">
    <property type="entry name" value="Sigma70_r4"/>
    <property type="match status" value="1"/>
</dbReference>
<dbReference type="Gene3D" id="1.20.140.160">
    <property type="match status" value="1"/>
</dbReference>
<evidence type="ECO:0000256" key="2">
    <source>
        <dbReference type="ARBA" id="ARBA00023082"/>
    </source>
</evidence>
<dbReference type="InterPro" id="IPR014284">
    <property type="entry name" value="RNA_pol_sigma-70_dom"/>
</dbReference>
<dbReference type="Pfam" id="PF04542">
    <property type="entry name" value="Sigma70_r2"/>
    <property type="match status" value="1"/>
</dbReference>
<evidence type="ECO:0000313" key="6">
    <source>
        <dbReference type="EMBL" id="MPM54105.1"/>
    </source>
</evidence>
<evidence type="ECO:0000256" key="1">
    <source>
        <dbReference type="ARBA" id="ARBA00023015"/>
    </source>
</evidence>
<dbReference type="GO" id="GO:0006352">
    <property type="term" value="P:DNA-templated transcription initiation"/>
    <property type="evidence" value="ECO:0007669"/>
    <property type="project" value="InterPro"/>
</dbReference>
<dbReference type="InterPro" id="IPR013324">
    <property type="entry name" value="RNA_pol_sigma_r3/r4-like"/>
</dbReference>
<evidence type="ECO:0000256" key="3">
    <source>
        <dbReference type="ARBA" id="ARBA00023125"/>
    </source>
</evidence>
<dbReference type="InterPro" id="IPR007630">
    <property type="entry name" value="RNA_pol_sigma70_r4"/>
</dbReference>